<name>A0A8J2VY51_9NEOP</name>
<accession>A0A8J2VY51</accession>
<sequence length="125" mass="13814">MFCFDGVDLTWGMAPYVGNDAEDEVLPRHPSFKDLLRPGLIKNSIYLRTSRLGPVKPPAFPCEDIKAGLSQHSSPTSKATVFQEPTNLLPPLPPPDLSPPRSPSRFLAKKVKVPQKDKKPPVRMA</sequence>
<dbReference type="AlphaFoldDB" id="A0A8J2VY51"/>
<evidence type="ECO:0000313" key="2">
    <source>
        <dbReference type="EMBL" id="CAG9559345.1"/>
    </source>
</evidence>
<feature type="compositionally biased region" description="Polar residues" evidence="1">
    <location>
        <begin position="70"/>
        <end position="86"/>
    </location>
</feature>
<evidence type="ECO:0000313" key="3">
    <source>
        <dbReference type="Proteomes" id="UP000789524"/>
    </source>
</evidence>
<organism evidence="2 3">
    <name type="scientific">Danaus chrysippus</name>
    <name type="common">African queen</name>
    <dbReference type="NCBI Taxonomy" id="151541"/>
    <lineage>
        <taxon>Eukaryota</taxon>
        <taxon>Metazoa</taxon>
        <taxon>Ecdysozoa</taxon>
        <taxon>Arthropoda</taxon>
        <taxon>Hexapoda</taxon>
        <taxon>Insecta</taxon>
        <taxon>Pterygota</taxon>
        <taxon>Neoptera</taxon>
        <taxon>Endopterygota</taxon>
        <taxon>Lepidoptera</taxon>
        <taxon>Glossata</taxon>
        <taxon>Ditrysia</taxon>
        <taxon>Papilionoidea</taxon>
        <taxon>Nymphalidae</taxon>
        <taxon>Danainae</taxon>
        <taxon>Danaini</taxon>
        <taxon>Danaina</taxon>
        <taxon>Danaus</taxon>
        <taxon>Anosia</taxon>
    </lineage>
</organism>
<proteinExistence type="predicted"/>
<evidence type="ECO:0000256" key="1">
    <source>
        <dbReference type="SAM" id="MobiDB-lite"/>
    </source>
</evidence>
<dbReference type="Proteomes" id="UP000789524">
    <property type="component" value="Unassembled WGS sequence"/>
</dbReference>
<keyword evidence="3" id="KW-1185">Reference proteome</keyword>
<feature type="compositionally biased region" description="Pro residues" evidence="1">
    <location>
        <begin position="88"/>
        <end position="102"/>
    </location>
</feature>
<gene>
    <name evidence="2" type="ORF">DCHRY22_LOCUS1224</name>
</gene>
<reference evidence="2" key="1">
    <citation type="submission" date="2021-09" db="EMBL/GenBank/DDBJ databases">
        <authorList>
            <person name="Martin H S."/>
        </authorList>
    </citation>
    <scope>NUCLEOTIDE SEQUENCE</scope>
</reference>
<protein>
    <submittedName>
        <fullName evidence="2">(African queen) hypothetical protein</fullName>
    </submittedName>
</protein>
<comment type="caution">
    <text evidence="2">The sequence shown here is derived from an EMBL/GenBank/DDBJ whole genome shotgun (WGS) entry which is preliminary data.</text>
</comment>
<dbReference type="EMBL" id="CAKASE010000043">
    <property type="protein sequence ID" value="CAG9559345.1"/>
    <property type="molecule type" value="Genomic_DNA"/>
</dbReference>
<feature type="region of interest" description="Disordered" evidence="1">
    <location>
        <begin position="66"/>
        <end position="125"/>
    </location>
</feature>
<feature type="compositionally biased region" description="Basic and acidic residues" evidence="1">
    <location>
        <begin position="114"/>
        <end position="125"/>
    </location>
</feature>